<dbReference type="InterPro" id="IPR003099">
    <property type="entry name" value="Prephen_DH"/>
</dbReference>
<dbReference type="InterPro" id="IPR008927">
    <property type="entry name" value="6-PGluconate_DH-like_C_sf"/>
</dbReference>
<keyword evidence="1" id="KW-0560">Oxidoreductase</keyword>
<dbReference type="InterPro" id="IPR046825">
    <property type="entry name" value="PDH_C"/>
</dbReference>
<dbReference type="Pfam" id="PF02153">
    <property type="entry name" value="PDH_N"/>
    <property type="match status" value="1"/>
</dbReference>
<organism evidence="3 4">
    <name type="scientific">Haloferula helveola</name>
    <dbReference type="NCBI Taxonomy" id="490095"/>
    <lineage>
        <taxon>Bacteria</taxon>
        <taxon>Pseudomonadati</taxon>
        <taxon>Verrucomicrobiota</taxon>
        <taxon>Verrucomicrobiia</taxon>
        <taxon>Verrucomicrobiales</taxon>
        <taxon>Verrucomicrobiaceae</taxon>
        <taxon>Haloferula</taxon>
    </lineage>
</organism>
<evidence type="ECO:0000259" key="2">
    <source>
        <dbReference type="PROSITE" id="PS51176"/>
    </source>
</evidence>
<proteinExistence type="predicted"/>
<accession>A0ABN6H8S0</accession>
<dbReference type="SUPFAM" id="SSF51735">
    <property type="entry name" value="NAD(P)-binding Rossmann-fold domains"/>
    <property type="match status" value="1"/>
</dbReference>
<dbReference type="SUPFAM" id="SSF48179">
    <property type="entry name" value="6-phosphogluconate dehydrogenase C-terminal domain-like"/>
    <property type="match status" value="1"/>
</dbReference>
<dbReference type="Gene3D" id="1.10.3660.10">
    <property type="entry name" value="6-phosphogluconate dehydrogenase C-terminal like domain"/>
    <property type="match status" value="1"/>
</dbReference>
<gene>
    <name evidence="3" type="ORF">HAHE_34660</name>
</gene>
<dbReference type="InterPro" id="IPR046826">
    <property type="entry name" value="PDH_N"/>
</dbReference>
<dbReference type="InterPro" id="IPR050812">
    <property type="entry name" value="Preph/Arog_dehydrog"/>
</dbReference>
<evidence type="ECO:0000313" key="4">
    <source>
        <dbReference type="Proteomes" id="UP001374893"/>
    </source>
</evidence>
<evidence type="ECO:0000256" key="1">
    <source>
        <dbReference type="ARBA" id="ARBA00023002"/>
    </source>
</evidence>
<dbReference type="Proteomes" id="UP001374893">
    <property type="component" value="Chromosome"/>
</dbReference>
<name>A0ABN6H8S0_9BACT</name>
<dbReference type="PANTHER" id="PTHR21363:SF0">
    <property type="entry name" value="PREPHENATE DEHYDROGENASE [NADP(+)]"/>
    <property type="match status" value="1"/>
</dbReference>
<reference evidence="3 4" key="1">
    <citation type="submission" date="2021-06" db="EMBL/GenBank/DDBJ databases">
        <title>Complete genome of Haloferula helveola possessing various polysaccharide degrading enzymes.</title>
        <authorList>
            <person name="Takami H."/>
            <person name="Huang C."/>
            <person name="Hamasaki K."/>
        </authorList>
    </citation>
    <scope>NUCLEOTIDE SEQUENCE [LARGE SCALE GENOMIC DNA]</scope>
    <source>
        <strain evidence="3 4">CN-1</strain>
    </source>
</reference>
<feature type="domain" description="Prephenate/arogenate dehydrogenase" evidence="2">
    <location>
        <begin position="4"/>
        <end position="286"/>
    </location>
</feature>
<evidence type="ECO:0000313" key="3">
    <source>
        <dbReference type="EMBL" id="BCX49558.1"/>
    </source>
</evidence>
<protein>
    <submittedName>
        <fullName evidence="3">Prephenate dehydrogenase</fullName>
    </submittedName>
</protein>
<dbReference type="Gene3D" id="3.40.50.720">
    <property type="entry name" value="NAD(P)-binding Rossmann-like Domain"/>
    <property type="match status" value="1"/>
</dbReference>
<sequence length="287" mass="30585">MEFNKVAILGGGLLGGSLALRLQGMTEVTLWARREESVEKARELGVAISTTDLKEAVAGADLVVLSVPVGVMPELVTRAIDEGLPDDALLTDVGSVKSAVHQSLRSVLEGRKFRFIGGHPMAGSETQGIGSATSDLFDGAMCLLTDDDKVGDPSVGRLESFWRAVGCRVRWMDAAAHDELVARISHFPHVMAAATAMVGLETPGDARFGGGGLRDTTRVASGDPAMWAEILMENATAVSASVRQAGEALGEMLAMLERGDHEALLGWLELARDRHQAGREQQHDEFE</sequence>
<dbReference type="Pfam" id="PF20463">
    <property type="entry name" value="PDH_C"/>
    <property type="match status" value="1"/>
</dbReference>
<dbReference type="PROSITE" id="PS51176">
    <property type="entry name" value="PDH_ADH"/>
    <property type="match status" value="1"/>
</dbReference>
<dbReference type="PANTHER" id="PTHR21363">
    <property type="entry name" value="PREPHENATE DEHYDROGENASE"/>
    <property type="match status" value="1"/>
</dbReference>
<keyword evidence="4" id="KW-1185">Reference proteome</keyword>
<dbReference type="InterPro" id="IPR036291">
    <property type="entry name" value="NAD(P)-bd_dom_sf"/>
</dbReference>
<dbReference type="RefSeq" id="WP_338686210.1">
    <property type="nucleotide sequence ID" value="NZ_AP024702.1"/>
</dbReference>
<dbReference type="EMBL" id="AP024702">
    <property type="protein sequence ID" value="BCX49558.1"/>
    <property type="molecule type" value="Genomic_DNA"/>
</dbReference>